<dbReference type="Proteomes" id="UP000004348">
    <property type="component" value="Chromosome"/>
</dbReference>
<dbReference type="InterPro" id="IPR046342">
    <property type="entry name" value="CBS_dom_sf"/>
</dbReference>
<dbReference type="InterPro" id="IPR000644">
    <property type="entry name" value="CBS_dom"/>
</dbReference>
<feature type="domain" description="CBS" evidence="3">
    <location>
        <begin position="216"/>
        <end position="274"/>
    </location>
</feature>
<name>F3KLW9_9ARCH</name>
<dbReference type="PROSITE" id="PS51371">
    <property type="entry name" value="CBS"/>
    <property type="match status" value="4"/>
</dbReference>
<evidence type="ECO:0000256" key="2">
    <source>
        <dbReference type="PROSITE-ProRule" id="PRU00703"/>
    </source>
</evidence>
<dbReference type="AlphaFoldDB" id="F3KLW9"/>
<dbReference type="EMBL" id="AEGP01000050">
    <property type="protein sequence ID" value="EGG41703.1"/>
    <property type="molecule type" value="Genomic_DNA"/>
</dbReference>
<comment type="caution">
    <text evidence="4">The sequence shown here is derived from an EMBL/GenBank/DDBJ whole genome shotgun (WGS) entry which is preliminary data.</text>
</comment>
<dbReference type="SUPFAM" id="SSF54631">
    <property type="entry name" value="CBS-domain pair"/>
    <property type="match status" value="2"/>
</dbReference>
<keyword evidence="1 2" id="KW-0129">CBS domain</keyword>
<accession>F3KLW9</accession>
<feature type="domain" description="CBS" evidence="3">
    <location>
        <begin position="72"/>
        <end position="133"/>
    </location>
</feature>
<dbReference type="Pfam" id="PF00571">
    <property type="entry name" value="CBS"/>
    <property type="match status" value="4"/>
</dbReference>
<dbReference type="PANTHER" id="PTHR43080:SF2">
    <property type="entry name" value="CBS DOMAIN-CONTAINING PROTEIN"/>
    <property type="match status" value="1"/>
</dbReference>
<sequence>MEIKYSTPVITIKPESSIFDALLEMQTKFVKHIVVAVKDIPVGIVTERDINRFLGEDKTAHAINEIPIKHVMQKNVISITDGMEDHFVQCAARMETFKIGSVVLVNDNGEIIGIVSRTDLTKSYASVFGGRYSVKQFMNKKIVTCRKNDSLKFVSSLMNKNQVSRVIVTDENGNPIGLISTNTLLIHSDYFTNGKTRSRDYLLPVNKEKMIVGDLLTDELVTVNEEDDLAMAASKMIKNQIGGIPVINSNHNLVGIVSKTDVVRAFSIVGQHEEIKSKYKELY</sequence>
<dbReference type="InterPro" id="IPR051257">
    <property type="entry name" value="Diverse_CBS-Domain"/>
</dbReference>
<reference evidence="4" key="1">
    <citation type="journal article" date="2011" name="PLoS ONE">
        <title>Genome of a low-salinity ammonia-oxidizing archaeon determined by single-cell and metagenomic analysis.</title>
        <authorList>
            <person name="Blainey P.C."/>
            <person name="Mosier A.C."/>
            <person name="Potanina A."/>
            <person name="Francis C.A."/>
            <person name="Quake S.R."/>
        </authorList>
    </citation>
    <scope>NUCLEOTIDE SEQUENCE [LARGE SCALE GENOMIC DNA]</scope>
    <source>
        <strain evidence="4">SFB1</strain>
    </source>
</reference>
<dbReference type="STRING" id="886738.Nlim_1502"/>
<evidence type="ECO:0000259" key="3">
    <source>
        <dbReference type="PROSITE" id="PS51371"/>
    </source>
</evidence>
<proteinExistence type="predicted"/>
<evidence type="ECO:0000256" key="1">
    <source>
        <dbReference type="ARBA" id="ARBA00023122"/>
    </source>
</evidence>
<dbReference type="HOGENOM" id="CLU_076812_3_0_2"/>
<protein>
    <submittedName>
        <fullName evidence="4">CBS domain-containing protein</fullName>
    </submittedName>
</protein>
<dbReference type="PANTHER" id="PTHR43080">
    <property type="entry name" value="CBS DOMAIN-CONTAINING PROTEIN CBSX3, MITOCHONDRIAL"/>
    <property type="match status" value="1"/>
</dbReference>
<dbReference type="SMART" id="SM00116">
    <property type="entry name" value="CBS"/>
    <property type="match status" value="4"/>
</dbReference>
<dbReference type="Gene3D" id="3.10.580.10">
    <property type="entry name" value="CBS-domain"/>
    <property type="match status" value="2"/>
</dbReference>
<evidence type="ECO:0000313" key="4">
    <source>
        <dbReference type="EMBL" id="EGG41703.1"/>
    </source>
</evidence>
<feature type="domain" description="CBS" evidence="3">
    <location>
        <begin position="5"/>
        <end position="63"/>
    </location>
</feature>
<feature type="domain" description="CBS" evidence="3">
    <location>
        <begin position="138"/>
        <end position="196"/>
    </location>
</feature>
<organism evidence="4">
    <name type="scientific">Candidatus Nitrosarchaeum limnium SFB1</name>
    <dbReference type="NCBI Taxonomy" id="886738"/>
    <lineage>
        <taxon>Archaea</taxon>
        <taxon>Nitrososphaerota</taxon>
        <taxon>Nitrososphaeria</taxon>
        <taxon>Nitrosopumilales</taxon>
        <taxon>Nitrosopumilaceae</taxon>
        <taxon>Nitrosarchaeum</taxon>
    </lineage>
</organism>
<gene>
    <name evidence="4" type="ORF">Nlim_1502</name>
</gene>